<dbReference type="PROSITE" id="PS50195">
    <property type="entry name" value="PX"/>
    <property type="match status" value="1"/>
</dbReference>
<feature type="domain" description="PX" evidence="2">
    <location>
        <begin position="1"/>
        <end position="43"/>
    </location>
</feature>
<name>A0A8C5RCL2_LATLA</name>
<protein>
    <recommendedName>
        <fullName evidence="2">PX domain-containing protein</fullName>
    </recommendedName>
</protein>
<dbReference type="InterPro" id="IPR001683">
    <property type="entry name" value="PX_dom"/>
</dbReference>
<reference evidence="3" key="2">
    <citation type="submission" date="2025-09" db="UniProtKB">
        <authorList>
            <consortium name="Ensembl"/>
        </authorList>
    </citation>
    <scope>IDENTIFICATION</scope>
</reference>
<dbReference type="Proteomes" id="UP000694406">
    <property type="component" value="Unplaced"/>
</dbReference>
<evidence type="ECO:0000313" key="3">
    <source>
        <dbReference type="Ensembl" id="ENSLLTP00000000713.1"/>
    </source>
</evidence>
<dbReference type="AlphaFoldDB" id="A0A8C5RCL2"/>
<feature type="compositionally biased region" description="Basic and acidic residues" evidence="1">
    <location>
        <begin position="89"/>
        <end position="99"/>
    </location>
</feature>
<proteinExistence type="predicted"/>
<feature type="region of interest" description="Disordered" evidence="1">
    <location>
        <begin position="156"/>
        <end position="190"/>
    </location>
</feature>
<dbReference type="InterPro" id="IPR036871">
    <property type="entry name" value="PX_dom_sf"/>
</dbReference>
<dbReference type="SUPFAM" id="SSF64268">
    <property type="entry name" value="PX domain"/>
    <property type="match status" value="1"/>
</dbReference>
<evidence type="ECO:0000259" key="2">
    <source>
        <dbReference type="PROSITE" id="PS50195"/>
    </source>
</evidence>
<dbReference type="PANTHER" id="PTHR22775">
    <property type="entry name" value="SORTING NEXIN"/>
    <property type="match status" value="1"/>
</dbReference>
<sequence length="369" mass="41791">MDTEKVEARKSLLESFLKQLCAIPEIANREEMQEFLALNTDARIAFVKKPFVVSRIDKIVMNAIVDTLKTAFPRPEPQSPTEDLSETEVDGKQPTDGKKSNKSKLKFTSGKMLNVAGTPEKILYSFRDGINASEVLSLARMESFIQNQEKLLEAMTSEGPERECDEEFPSDLNPKPGEVPQQTSDEDTNSGSETLLADVVLGLLCLIMVDQWSWLWSENMQKILHLLFGTLIQRWVEVQVDNLTCTQYWVQYLRLLQESIWPGGVLPGVPKPLRTEEQKAETKEQALKILMAILPDTLQEFLGVNKCQQSWSLILESMQHSNINRHVIYSLMDILMEFLIPDSPMEAPQTTSIMTSIYGAAERTSTSMR</sequence>
<accession>A0A8C5RCL2</accession>
<feature type="region of interest" description="Disordered" evidence="1">
    <location>
        <begin position="71"/>
        <end position="104"/>
    </location>
</feature>
<dbReference type="Ensembl" id="ENSLLTT00000000738.1">
    <property type="protein sequence ID" value="ENSLLTP00000000713.1"/>
    <property type="gene ID" value="ENSLLTG00000000566.1"/>
</dbReference>
<dbReference type="Pfam" id="PF08628">
    <property type="entry name" value="Nexin_C"/>
    <property type="match status" value="1"/>
</dbReference>
<keyword evidence="4" id="KW-1185">Reference proteome</keyword>
<dbReference type="InterPro" id="IPR013937">
    <property type="entry name" value="Sorting_nexin_C"/>
</dbReference>
<dbReference type="Gene3D" id="3.30.1520.10">
    <property type="entry name" value="Phox-like domain"/>
    <property type="match status" value="1"/>
</dbReference>
<dbReference type="GeneTree" id="ENSGT00950000182856"/>
<dbReference type="PANTHER" id="PTHR22775:SF31">
    <property type="entry name" value="SORTING NEXIN-19"/>
    <property type="match status" value="1"/>
</dbReference>
<reference evidence="3" key="1">
    <citation type="submission" date="2025-08" db="UniProtKB">
        <authorList>
            <consortium name="Ensembl"/>
        </authorList>
    </citation>
    <scope>IDENTIFICATION</scope>
</reference>
<organism evidence="3 4">
    <name type="scientific">Laticauda laticaudata</name>
    <name type="common">Blue-ringed sea krait</name>
    <name type="synonym">Blue-lipped sea krait</name>
    <dbReference type="NCBI Taxonomy" id="8630"/>
    <lineage>
        <taxon>Eukaryota</taxon>
        <taxon>Metazoa</taxon>
        <taxon>Chordata</taxon>
        <taxon>Craniata</taxon>
        <taxon>Vertebrata</taxon>
        <taxon>Euteleostomi</taxon>
        <taxon>Lepidosauria</taxon>
        <taxon>Squamata</taxon>
        <taxon>Bifurcata</taxon>
        <taxon>Unidentata</taxon>
        <taxon>Episquamata</taxon>
        <taxon>Toxicofera</taxon>
        <taxon>Serpentes</taxon>
        <taxon>Colubroidea</taxon>
        <taxon>Elapidae</taxon>
        <taxon>Laticaudinae</taxon>
        <taxon>Laticauda</taxon>
    </lineage>
</organism>
<dbReference type="GO" id="GO:0035091">
    <property type="term" value="F:phosphatidylinositol binding"/>
    <property type="evidence" value="ECO:0007669"/>
    <property type="project" value="InterPro"/>
</dbReference>
<dbReference type="Pfam" id="PF00787">
    <property type="entry name" value="PX"/>
    <property type="match status" value="1"/>
</dbReference>
<evidence type="ECO:0000313" key="4">
    <source>
        <dbReference type="Proteomes" id="UP000694406"/>
    </source>
</evidence>
<evidence type="ECO:0000256" key="1">
    <source>
        <dbReference type="SAM" id="MobiDB-lite"/>
    </source>
</evidence>